<name>A0A172TDS1_9BACL</name>
<gene>
    <name evidence="2" type="ORF">SY83_01220</name>
</gene>
<evidence type="ECO:0000313" key="2">
    <source>
        <dbReference type="EMBL" id="ANE45178.1"/>
    </source>
</evidence>
<dbReference type="PANTHER" id="PTHR11803:SF58">
    <property type="entry name" value="PROTEIN HMF1-RELATED"/>
    <property type="match status" value="1"/>
</dbReference>
<accession>A0A172TDS1</accession>
<evidence type="ECO:0000313" key="3">
    <source>
        <dbReference type="Proteomes" id="UP000076927"/>
    </source>
</evidence>
<dbReference type="InterPro" id="IPR035959">
    <property type="entry name" value="RutC-like_sf"/>
</dbReference>
<dbReference type="PANTHER" id="PTHR11803">
    <property type="entry name" value="2-IMINOBUTANOATE/2-IMINOPROPANOATE DEAMINASE RIDA"/>
    <property type="match status" value="1"/>
</dbReference>
<dbReference type="GO" id="GO:0019239">
    <property type="term" value="F:deaminase activity"/>
    <property type="evidence" value="ECO:0007669"/>
    <property type="project" value="TreeGrafter"/>
</dbReference>
<dbReference type="KEGG" id="pswu:SY83_01220"/>
<comment type="similarity">
    <text evidence="1">Belongs to the RutC family.</text>
</comment>
<evidence type="ECO:0000256" key="1">
    <source>
        <dbReference type="ARBA" id="ARBA00010552"/>
    </source>
</evidence>
<dbReference type="Proteomes" id="UP000076927">
    <property type="component" value="Chromosome"/>
</dbReference>
<dbReference type="RefSeq" id="WP_068603495.1">
    <property type="nucleotide sequence ID" value="NZ_CP011388.1"/>
</dbReference>
<reference evidence="2 3" key="1">
    <citation type="submission" date="2015-01" db="EMBL/GenBank/DDBJ databases">
        <title>Paenibacillus swuensis/DY6/whole genome sequencing.</title>
        <authorList>
            <person name="Kim M.K."/>
            <person name="Srinivasan S."/>
            <person name="Lee J.-J."/>
        </authorList>
    </citation>
    <scope>NUCLEOTIDE SEQUENCE [LARGE SCALE GENOMIC DNA]</scope>
    <source>
        <strain evidence="2 3">DY6</strain>
    </source>
</reference>
<proteinExistence type="inferred from homology"/>
<keyword evidence="3" id="KW-1185">Reference proteome</keyword>
<dbReference type="Pfam" id="PF01042">
    <property type="entry name" value="Ribonuc_L-PSP"/>
    <property type="match status" value="1"/>
</dbReference>
<dbReference type="STRING" id="1178515.SY83_01220"/>
<dbReference type="InterPro" id="IPR006175">
    <property type="entry name" value="YjgF/YER057c/UK114"/>
</dbReference>
<dbReference type="SUPFAM" id="SSF55298">
    <property type="entry name" value="YjgF-like"/>
    <property type="match status" value="1"/>
</dbReference>
<dbReference type="OrthoDB" id="9803101at2"/>
<dbReference type="CDD" id="cd00448">
    <property type="entry name" value="YjgF_YER057c_UK114_family"/>
    <property type="match status" value="1"/>
</dbReference>
<organism evidence="2 3">
    <name type="scientific">Paenibacillus swuensis</name>
    <dbReference type="NCBI Taxonomy" id="1178515"/>
    <lineage>
        <taxon>Bacteria</taxon>
        <taxon>Bacillati</taxon>
        <taxon>Bacillota</taxon>
        <taxon>Bacilli</taxon>
        <taxon>Bacillales</taxon>
        <taxon>Paenibacillaceae</taxon>
        <taxon>Paenibacillus</taxon>
    </lineage>
</organism>
<sequence>MANKEVVFTPEVCPPKGPYAQAVKVSEVKHTIYTGTITALDQDWNVVGAGDLDTQVRKTIENLELILEAAGATLADVVKTTWYLVNIEDMTRVAEIRNEMFKGAVPASGTIPINKLFYPELLLEMDAVAVI</sequence>
<dbReference type="Gene3D" id="3.30.1330.40">
    <property type="entry name" value="RutC-like"/>
    <property type="match status" value="1"/>
</dbReference>
<dbReference type="GO" id="GO:0005829">
    <property type="term" value="C:cytosol"/>
    <property type="evidence" value="ECO:0007669"/>
    <property type="project" value="TreeGrafter"/>
</dbReference>
<dbReference type="EMBL" id="CP011388">
    <property type="protein sequence ID" value="ANE45178.1"/>
    <property type="molecule type" value="Genomic_DNA"/>
</dbReference>
<dbReference type="AlphaFoldDB" id="A0A172TDS1"/>
<dbReference type="PATRIC" id="fig|1178515.4.peg.217"/>
<protein>
    <submittedName>
        <fullName evidence="2">Uncharacterized protein</fullName>
    </submittedName>
</protein>